<evidence type="ECO:0000313" key="2">
    <source>
        <dbReference type="EMBL" id="RUS71784.1"/>
    </source>
</evidence>
<dbReference type="AlphaFoldDB" id="A0A3S1H415"/>
<accession>A0A3S1H415</accession>
<reference evidence="2 3" key="1">
    <citation type="submission" date="2019-01" db="EMBL/GenBank/DDBJ databases">
        <title>A draft genome assembly of the solar-powered sea slug Elysia chlorotica.</title>
        <authorList>
            <person name="Cai H."/>
            <person name="Li Q."/>
            <person name="Fang X."/>
            <person name="Li J."/>
            <person name="Curtis N.E."/>
            <person name="Altenburger A."/>
            <person name="Shibata T."/>
            <person name="Feng M."/>
            <person name="Maeda T."/>
            <person name="Schwartz J.A."/>
            <person name="Shigenobu S."/>
            <person name="Lundholm N."/>
            <person name="Nishiyama T."/>
            <person name="Yang H."/>
            <person name="Hasebe M."/>
            <person name="Li S."/>
            <person name="Pierce S.K."/>
            <person name="Wang J."/>
        </authorList>
    </citation>
    <scope>NUCLEOTIDE SEQUENCE [LARGE SCALE GENOMIC DNA]</scope>
    <source>
        <strain evidence="2">EC2010</strain>
        <tissue evidence="2">Whole organism of an adult</tissue>
    </source>
</reference>
<comment type="caution">
    <text evidence="2">The sequence shown here is derived from an EMBL/GenBank/DDBJ whole genome shotgun (WGS) entry which is preliminary data.</text>
</comment>
<protein>
    <submittedName>
        <fullName evidence="2">Uncharacterized protein</fullName>
    </submittedName>
</protein>
<feature type="region of interest" description="Disordered" evidence="1">
    <location>
        <begin position="54"/>
        <end position="83"/>
    </location>
</feature>
<sequence>MRRRREQWEIKLEDVGAESFYEGKPYYTMDLMDADIYLRPRYLQIQLRDTKKKYTIGNSEDTGRPSNQRQSPASLSRPTQLDFPEKLAPGTLVRVRLEEPGCPPATVAGCALVSQSRRSVHETGRGPARFAELELIRRVTRQGSRVLLGEEDISECRKGQLGFAAKGALITLEKQTAGRRNRNTVITATEHIFTGVCNIP</sequence>
<dbReference type="Proteomes" id="UP000271974">
    <property type="component" value="Unassembled WGS sequence"/>
</dbReference>
<name>A0A3S1H415_ELYCH</name>
<keyword evidence="3" id="KW-1185">Reference proteome</keyword>
<gene>
    <name evidence="2" type="ORF">EGW08_020453</name>
</gene>
<organism evidence="2 3">
    <name type="scientific">Elysia chlorotica</name>
    <name type="common">Eastern emerald elysia</name>
    <name type="synonym">Sea slug</name>
    <dbReference type="NCBI Taxonomy" id="188477"/>
    <lineage>
        <taxon>Eukaryota</taxon>
        <taxon>Metazoa</taxon>
        <taxon>Spiralia</taxon>
        <taxon>Lophotrochozoa</taxon>
        <taxon>Mollusca</taxon>
        <taxon>Gastropoda</taxon>
        <taxon>Heterobranchia</taxon>
        <taxon>Euthyneura</taxon>
        <taxon>Panpulmonata</taxon>
        <taxon>Sacoglossa</taxon>
        <taxon>Placobranchoidea</taxon>
        <taxon>Plakobranchidae</taxon>
        <taxon>Elysia</taxon>
    </lineage>
</organism>
<feature type="compositionally biased region" description="Polar residues" evidence="1">
    <location>
        <begin position="56"/>
        <end position="79"/>
    </location>
</feature>
<dbReference type="EMBL" id="RQTK01001159">
    <property type="protein sequence ID" value="RUS71784.1"/>
    <property type="molecule type" value="Genomic_DNA"/>
</dbReference>
<evidence type="ECO:0000313" key="3">
    <source>
        <dbReference type="Proteomes" id="UP000271974"/>
    </source>
</evidence>
<proteinExistence type="predicted"/>
<evidence type="ECO:0000256" key="1">
    <source>
        <dbReference type="SAM" id="MobiDB-lite"/>
    </source>
</evidence>